<dbReference type="InterPro" id="IPR002698">
    <property type="entry name" value="FTHF_cligase"/>
</dbReference>
<evidence type="ECO:0000256" key="5">
    <source>
        <dbReference type="ARBA" id="ARBA00038966"/>
    </source>
</evidence>
<comment type="similarity">
    <text evidence="1">Belongs to the 5-formyltetrahydrofolate cyclo-ligase family.</text>
</comment>
<dbReference type="InterPro" id="IPR037171">
    <property type="entry name" value="NagB/RpiA_transferase-like"/>
</dbReference>
<comment type="catalytic activity">
    <reaction evidence="4">
        <text>(6S)-5-formyl-5,6,7,8-tetrahydrofolate + ATP = (6R)-5,10-methenyltetrahydrofolate + ADP + phosphate</text>
        <dbReference type="Rhea" id="RHEA:10488"/>
        <dbReference type="ChEBI" id="CHEBI:30616"/>
        <dbReference type="ChEBI" id="CHEBI:43474"/>
        <dbReference type="ChEBI" id="CHEBI:57455"/>
        <dbReference type="ChEBI" id="CHEBI:57457"/>
        <dbReference type="ChEBI" id="CHEBI:456216"/>
        <dbReference type="EC" id="6.3.3.2"/>
    </reaction>
</comment>
<dbReference type="Proteomes" id="UP001562354">
    <property type="component" value="Unassembled WGS sequence"/>
</dbReference>
<evidence type="ECO:0000256" key="6">
    <source>
        <dbReference type="SAM" id="MobiDB-lite"/>
    </source>
</evidence>
<dbReference type="EMBL" id="JBFMKM010000012">
    <property type="protein sequence ID" value="KAL1302066.1"/>
    <property type="molecule type" value="Genomic_DNA"/>
</dbReference>
<keyword evidence="3" id="KW-0067">ATP-binding</keyword>
<dbReference type="SUPFAM" id="SSF100950">
    <property type="entry name" value="NagB/RpiA/CoA transferase-like"/>
    <property type="match status" value="1"/>
</dbReference>
<protein>
    <recommendedName>
        <fullName evidence="5">5-formyltetrahydrofolate cyclo-ligase</fullName>
        <ecNumber evidence="5">6.3.3.2</ecNumber>
    </recommendedName>
</protein>
<name>A0ABR3P7C0_9PEZI</name>
<evidence type="ECO:0000256" key="2">
    <source>
        <dbReference type="ARBA" id="ARBA00022741"/>
    </source>
</evidence>
<dbReference type="PANTHER" id="PTHR23407">
    <property type="entry name" value="ATPASE INHIBITOR/5-FORMYLTETRAHYDROFOLATE CYCLO-LIGASE"/>
    <property type="match status" value="1"/>
</dbReference>
<gene>
    <name evidence="7" type="ORF">AAFC00_002508</name>
</gene>
<comment type="caution">
    <text evidence="7">The sequence shown here is derived from an EMBL/GenBank/DDBJ whole genome shotgun (WGS) entry which is preliminary data.</text>
</comment>
<dbReference type="InterPro" id="IPR024185">
    <property type="entry name" value="FTHF_cligase-like_sf"/>
</dbReference>
<dbReference type="PANTHER" id="PTHR23407:SF1">
    <property type="entry name" value="5-FORMYLTETRAHYDROFOLATE CYCLO-LIGASE"/>
    <property type="match status" value="1"/>
</dbReference>
<accession>A0ABR3P7C0</accession>
<organism evidence="7 8">
    <name type="scientific">Neodothiora populina</name>
    <dbReference type="NCBI Taxonomy" id="2781224"/>
    <lineage>
        <taxon>Eukaryota</taxon>
        <taxon>Fungi</taxon>
        <taxon>Dikarya</taxon>
        <taxon>Ascomycota</taxon>
        <taxon>Pezizomycotina</taxon>
        <taxon>Dothideomycetes</taxon>
        <taxon>Dothideomycetidae</taxon>
        <taxon>Dothideales</taxon>
        <taxon>Dothioraceae</taxon>
        <taxon>Neodothiora</taxon>
    </lineage>
</organism>
<feature type="compositionally biased region" description="Polar residues" evidence="6">
    <location>
        <begin position="1"/>
        <end position="15"/>
    </location>
</feature>
<evidence type="ECO:0000256" key="4">
    <source>
        <dbReference type="ARBA" id="ARBA00036539"/>
    </source>
</evidence>
<keyword evidence="2" id="KW-0547">Nucleotide-binding</keyword>
<dbReference type="GeneID" id="95976210"/>
<evidence type="ECO:0000256" key="1">
    <source>
        <dbReference type="ARBA" id="ARBA00010638"/>
    </source>
</evidence>
<proteinExistence type="inferred from homology"/>
<evidence type="ECO:0000313" key="7">
    <source>
        <dbReference type="EMBL" id="KAL1302066.1"/>
    </source>
</evidence>
<evidence type="ECO:0000313" key="8">
    <source>
        <dbReference type="Proteomes" id="UP001562354"/>
    </source>
</evidence>
<dbReference type="RefSeq" id="XP_069198342.1">
    <property type="nucleotide sequence ID" value="XM_069341836.1"/>
</dbReference>
<feature type="region of interest" description="Disordered" evidence="6">
    <location>
        <begin position="1"/>
        <end position="24"/>
    </location>
</feature>
<dbReference type="EC" id="6.3.3.2" evidence="5"/>
<dbReference type="Pfam" id="PF01812">
    <property type="entry name" value="5-FTHF_cyc-lig"/>
    <property type="match status" value="1"/>
</dbReference>
<reference evidence="7 8" key="1">
    <citation type="submission" date="2024-07" db="EMBL/GenBank/DDBJ databases">
        <title>Draft sequence of the Neodothiora populina.</title>
        <authorList>
            <person name="Drown D.D."/>
            <person name="Schuette U.S."/>
            <person name="Buechlein A.B."/>
            <person name="Rusch D.R."/>
            <person name="Winton L.W."/>
            <person name="Adams G.A."/>
        </authorList>
    </citation>
    <scope>NUCLEOTIDE SEQUENCE [LARGE SCALE GENOMIC DNA]</scope>
    <source>
        <strain evidence="7 8">CPC 39397</strain>
    </source>
</reference>
<sequence length="266" mass="29585">MSTFASDRSTEPPTTRHNRPKLDLGNEMHLSDKKALRKQIGRVLSALPEHEVQSQSAKATDLLLSLPQYRNAKTISIFMSMPSGEINTERLLKHALAEGKRVFIPYIYKASKENVQDLPASIMDMLCLTSKEDRATLKPDKWGIPSIEKASVQDRLNSFGGKGLSNGEPPRHEAAGLDLIVMPSMAFDAQMNRLGHGKGYYDNFLTRYCSGKDAQGLQRMKPFLVGFALAEQLLPSPYRLPTESWDWKVDATIVGGVDSEARLIVP</sequence>
<evidence type="ECO:0000256" key="3">
    <source>
        <dbReference type="ARBA" id="ARBA00022840"/>
    </source>
</evidence>
<dbReference type="Gene3D" id="3.40.50.10420">
    <property type="entry name" value="NagB/RpiA/CoA transferase-like"/>
    <property type="match status" value="1"/>
</dbReference>
<keyword evidence="8" id="KW-1185">Reference proteome</keyword>